<protein>
    <submittedName>
        <fullName evidence="2">Uncharacterized protein</fullName>
    </submittedName>
</protein>
<accession>A0A7S2SAV5</accession>
<feature type="region of interest" description="Disordered" evidence="1">
    <location>
        <begin position="285"/>
        <end position="328"/>
    </location>
</feature>
<feature type="compositionally biased region" description="Polar residues" evidence="1">
    <location>
        <begin position="70"/>
        <end position="79"/>
    </location>
</feature>
<name>A0A7S2SAV5_9STRA</name>
<proteinExistence type="predicted"/>
<reference evidence="2" key="1">
    <citation type="submission" date="2021-01" db="EMBL/GenBank/DDBJ databases">
        <authorList>
            <person name="Corre E."/>
            <person name="Pelletier E."/>
            <person name="Niang G."/>
            <person name="Scheremetjew M."/>
            <person name="Finn R."/>
            <person name="Kale V."/>
            <person name="Holt S."/>
            <person name="Cochrane G."/>
            <person name="Meng A."/>
            <person name="Brown T."/>
            <person name="Cohen L."/>
        </authorList>
    </citation>
    <scope>NUCLEOTIDE SEQUENCE</scope>
    <source>
        <strain evidence="2">CCMP1243</strain>
    </source>
</reference>
<gene>
    <name evidence="2" type="ORF">RMAR1173_LOCUS12889</name>
</gene>
<evidence type="ECO:0000256" key="1">
    <source>
        <dbReference type="SAM" id="MobiDB-lite"/>
    </source>
</evidence>
<feature type="region of interest" description="Disordered" evidence="1">
    <location>
        <begin position="1"/>
        <end position="167"/>
    </location>
</feature>
<evidence type="ECO:0000313" key="2">
    <source>
        <dbReference type="EMBL" id="CAD9694679.1"/>
    </source>
</evidence>
<sequence length="328" mass="35103">MDIHIASDLPGHVHTARSGTKSVQFGDVKPSSMSKPRRGLRSLDPNQMSRIPPGAENGPVKPRATPVASKRSQPGSQHKVSVRISQKLGPASASGGGGSGTSGHASSTSKTLVFGEAKTPRSRRALGDVSNRTVEAPGRGAALKTPAPKTPAAKTPGNTKTPGKSGFRILKTHQTPRVQAATGAAAAAVSAVHSKPRSLEDQDDVPDIECPAGRVYEDEQGELEAVREARFRAELRELFQPEVQEIGSLSRSLLDEPVEAPLMVGDGLEFTELAMLDDVEFDRMLEQASEEQGTHGQEKKRTFDPSQWEAEAMAPEDDEDDFLFLSEE</sequence>
<feature type="compositionally biased region" description="Acidic residues" evidence="1">
    <location>
        <begin position="314"/>
        <end position="328"/>
    </location>
</feature>
<feature type="compositionally biased region" description="Basic and acidic residues" evidence="1">
    <location>
        <begin position="292"/>
        <end position="303"/>
    </location>
</feature>
<organism evidence="2">
    <name type="scientific">Rhizochromulina marina</name>
    <dbReference type="NCBI Taxonomy" id="1034831"/>
    <lineage>
        <taxon>Eukaryota</taxon>
        <taxon>Sar</taxon>
        <taxon>Stramenopiles</taxon>
        <taxon>Ochrophyta</taxon>
        <taxon>Dictyochophyceae</taxon>
        <taxon>Rhizochromulinales</taxon>
        <taxon>Rhizochromulina</taxon>
    </lineage>
</organism>
<feature type="compositionally biased region" description="Low complexity" evidence="1">
    <location>
        <begin position="102"/>
        <end position="111"/>
    </location>
</feature>
<feature type="compositionally biased region" description="Low complexity" evidence="1">
    <location>
        <begin position="141"/>
        <end position="162"/>
    </location>
</feature>
<dbReference type="EMBL" id="HBHJ01019487">
    <property type="protein sequence ID" value="CAD9694679.1"/>
    <property type="molecule type" value="Transcribed_RNA"/>
</dbReference>
<dbReference type="AlphaFoldDB" id="A0A7S2SAV5"/>